<sequence length="157" mass="16631">MKTLALSITRSATRRAKQRGATSVEFALVCAILFTLLIGICEFGRVLFYWNTASEAVRLGARTAVVCDADATVVKTRIQSLLPLLASSKVNVAYVPSGCDSDPSTARNSCTMVTVSVTNLSVQTMIPFVPLTLSMPPLTTTLPRESLASATGGTVCQ</sequence>
<keyword evidence="1" id="KW-0472">Membrane</keyword>
<feature type="transmembrane region" description="Helical" evidence="1">
    <location>
        <begin position="21"/>
        <end position="40"/>
    </location>
</feature>
<dbReference type="Proteomes" id="UP001325479">
    <property type="component" value="Chromosome"/>
</dbReference>
<dbReference type="EMBL" id="CP139965">
    <property type="protein sequence ID" value="WQD79226.1"/>
    <property type="molecule type" value="Genomic_DNA"/>
</dbReference>
<evidence type="ECO:0000313" key="4">
    <source>
        <dbReference type="Proteomes" id="UP001325479"/>
    </source>
</evidence>
<accession>A0ABZ0WPH0</accession>
<evidence type="ECO:0000313" key="3">
    <source>
        <dbReference type="EMBL" id="WQD79226.1"/>
    </source>
</evidence>
<reference evidence="3 4" key="1">
    <citation type="submission" date="2023-12" db="EMBL/GenBank/DDBJ databases">
        <title>Genome sequencing and assembly of bacterial species from a model synthetic community.</title>
        <authorList>
            <person name="Hogle S.L."/>
        </authorList>
    </citation>
    <scope>NUCLEOTIDE SEQUENCE [LARGE SCALE GENOMIC DNA]</scope>
    <source>
        <strain evidence="3 4">HAMBI 2494</strain>
    </source>
</reference>
<feature type="domain" description="TadE-like" evidence="2">
    <location>
        <begin position="20"/>
        <end position="62"/>
    </location>
</feature>
<evidence type="ECO:0000259" key="2">
    <source>
        <dbReference type="Pfam" id="PF07811"/>
    </source>
</evidence>
<keyword evidence="4" id="KW-1185">Reference proteome</keyword>
<dbReference type="InterPro" id="IPR012495">
    <property type="entry name" value="TadE-like_dom"/>
</dbReference>
<keyword evidence="1" id="KW-1133">Transmembrane helix</keyword>
<dbReference type="RefSeq" id="WP_114815229.1">
    <property type="nucleotide sequence ID" value="NZ_CP139965.1"/>
</dbReference>
<gene>
    <name evidence="3" type="ORF">U0042_05845</name>
</gene>
<organism evidence="3 4">
    <name type="scientific">Paraburkholderia kururiensis</name>
    <dbReference type="NCBI Taxonomy" id="984307"/>
    <lineage>
        <taxon>Bacteria</taxon>
        <taxon>Pseudomonadati</taxon>
        <taxon>Pseudomonadota</taxon>
        <taxon>Betaproteobacteria</taxon>
        <taxon>Burkholderiales</taxon>
        <taxon>Burkholderiaceae</taxon>
        <taxon>Paraburkholderia</taxon>
    </lineage>
</organism>
<evidence type="ECO:0000256" key="1">
    <source>
        <dbReference type="SAM" id="Phobius"/>
    </source>
</evidence>
<protein>
    <submittedName>
        <fullName evidence="3">TadE/TadG family type IV pilus assembly protein</fullName>
    </submittedName>
</protein>
<dbReference type="Pfam" id="PF07811">
    <property type="entry name" value="TadE"/>
    <property type="match status" value="1"/>
</dbReference>
<name>A0ABZ0WPH0_9BURK</name>
<proteinExistence type="predicted"/>
<keyword evidence="1" id="KW-0812">Transmembrane</keyword>